<dbReference type="Gene3D" id="1.10.443.10">
    <property type="entry name" value="Intergrase catalytic core"/>
    <property type="match status" value="1"/>
</dbReference>
<dbReference type="AlphaFoldDB" id="A0A927M9M8"/>
<dbReference type="Pfam" id="PF00589">
    <property type="entry name" value="Phage_integrase"/>
    <property type="match status" value="1"/>
</dbReference>
<sequence length="449" mass="47790">MVTRAHVEAFQAWMIETRSASTALNKHKGLQQFFKWLLVDEQATDRSPMERVRQPKTPRKLIPVMRDADTGKLLDACKGKGFTNLRDEALIRLYCNTGARLSEVGNLLVTDVDLNTESVHFHGKGAKDRRVRFGPKTARALSRYLRARDKHKGAALPNLWLASRGAAPLTPNGIKILLKRLGKAAGVPDVHAHRWRHNSAHEWKRAGGDTGDLMLLLGWTSEDMPRHYGARSCSRFGSCGCGEVFQPHDRASEVESGGVAFRGLVVPGGQPAPGLDLLEAAFDGVALLVAPRVEGDGSSSRRTPLLPVGLLVDLLWDDRGDSAAAQTGAVRLGGVGLVSRDRVGAGAGPADRARNTDPAQESRELRAVPGLARGEDEHEGQPGGVDRGVDLAAQSAPGPAEPGSRGAGPTASPGGTTILTRRVRTISLGRGCGCGCGLRCVTRHTGGCA</sequence>
<evidence type="ECO:0000256" key="3">
    <source>
        <dbReference type="SAM" id="MobiDB-lite"/>
    </source>
</evidence>
<feature type="compositionally biased region" description="Basic and acidic residues" evidence="3">
    <location>
        <begin position="351"/>
        <end position="366"/>
    </location>
</feature>
<protein>
    <submittedName>
        <fullName evidence="5">Site-specific recombinase XerD</fullName>
    </submittedName>
</protein>
<feature type="region of interest" description="Disordered" evidence="3">
    <location>
        <begin position="343"/>
        <end position="418"/>
    </location>
</feature>
<evidence type="ECO:0000313" key="5">
    <source>
        <dbReference type="EMBL" id="MBE1489126.1"/>
    </source>
</evidence>
<dbReference type="InterPro" id="IPR013762">
    <property type="entry name" value="Integrase-like_cat_sf"/>
</dbReference>
<dbReference type="Proteomes" id="UP000649753">
    <property type="component" value="Unassembled WGS sequence"/>
</dbReference>
<evidence type="ECO:0000256" key="1">
    <source>
        <dbReference type="ARBA" id="ARBA00023125"/>
    </source>
</evidence>
<dbReference type="InterPro" id="IPR011010">
    <property type="entry name" value="DNA_brk_join_enz"/>
</dbReference>
<organism evidence="5 6">
    <name type="scientific">Plantactinospora soyae</name>
    <dbReference type="NCBI Taxonomy" id="1544732"/>
    <lineage>
        <taxon>Bacteria</taxon>
        <taxon>Bacillati</taxon>
        <taxon>Actinomycetota</taxon>
        <taxon>Actinomycetes</taxon>
        <taxon>Micromonosporales</taxon>
        <taxon>Micromonosporaceae</taxon>
        <taxon>Plantactinospora</taxon>
    </lineage>
</organism>
<gene>
    <name evidence="5" type="ORF">H4W31_004764</name>
</gene>
<accession>A0A927M9M8</accession>
<proteinExistence type="predicted"/>
<feature type="domain" description="Tyr recombinase" evidence="4">
    <location>
        <begin position="60"/>
        <end position="241"/>
    </location>
</feature>
<keyword evidence="2" id="KW-0233">DNA recombination</keyword>
<feature type="compositionally biased region" description="Low complexity" evidence="3">
    <location>
        <begin position="402"/>
        <end position="417"/>
    </location>
</feature>
<dbReference type="GO" id="GO:0003677">
    <property type="term" value="F:DNA binding"/>
    <property type="evidence" value="ECO:0007669"/>
    <property type="project" value="UniProtKB-KW"/>
</dbReference>
<dbReference type="CDD" id="cd00397">
    <property type="entry name" value="DNA_BRE_C"/>
    <property type="match status" value="1"/>
</dbReference>
<reference evidence="5" key="1">
    <citation type="submission" date="2020-10" db="EMBL/GenBank/DDBJ databases">
        <title>Sequencing the genomes of 1000 actinobacteria strains.</title>
        <authorList>
            <person name="Klenk H.-P."/>
        </authorList>
    </citation>
    <scope>NUCLEOTIDE SEQUENCE</scope>
    <source>
        <strain evidence="5">DSM 46832</strain>
    </source>
</reference>
<dbReference type="InterPro" id="IPR050090">
    <property type="entry name" value="Tyrosine_recombinase_XerCD"/>
</dbReference>
<dbReference type="Gene3D" id="1.10.150.130">
    <property type="match status" value="1"/>
</dbReference>
<dbReference type="EMBL" id="JADBEB010000001">
    <property type="protein sequence ID" value="MBE1489126.1"/>
    <property type="molecule type" value="Genomic_DNA"/>
</dbReference>
<dbReference type="InterPro" id="IPR002104">
    <property type="entry name" value="Integrase_catalytic"/>
</dbReference>
<evidence type="ECO:0000256" key="2">
    <source>
        <dbReference type="ARBA" id="ARBA00023172"/>
    </source>
</evidence>
<keyword evidence="6" id="KW-1185">Reference proteome</keyword>
<evidence type="ECO:0000313" key="6">
    <source>
        <dbReference type="Proteomes" id="UP000649753"/>
    </source>
</evidence>
<dbReference type="GO" id="GO:0015074">
    <property type="term" value="P:DNA integration"/>
    <property type="evidence" value="ECO:0007669"/>
    <property type="project" value="InterPro"/>
</dbReference>
<keyword evidence="1" id="KW-0238">DNA-binding</keyword>
<dbReference type="InterPro" id="IPR010998">
    <property type="entry name" value="Integrase_recombinase_N"/>
</dbReference>
<dbReference type="PROSITE" id="PS51898">
    <property type="entry name" value="TYR_RECOMBINASE"/>
    <property type="match status" value="1"/>
</dbReference>
<evidence type="ECO:0000259" key="4">
    <source>
        <dbReference type="PROSITE" id="PS51898"/>
    </source>
</evidence>
<dbReference type="GO" id="GO:0006310">
    <property type="term" value="P:DNA recombination"/>
    <property type="evidence" value="ECO:0007669"/>
    <property type="project" value="UniProtKB-KW"/>
</dbReference>
<dbReference type="SUPFAM" id="SSF56349">
    <property type="entry name" value="DNA breaking-rejoining enzymes"/>
    <property type="match status" value="1"/>
</dbReference>
<comment type="caution">
    <text evidence="5">The sequence shown here is derived from an EMBL/GenBank/DDBJ whole genome shotgun (WGS) entry which is preliminary data.</text>
</comment>
<dbReference type="PANTHER" id="PTHR30349:SF87">
    <property type="entry name" value="TRANSPOSASE A"/>
    <property type="match status" value="1"/>
</dbReference>
<name>A0A927M9M8_9ACTN</name>
<dbReference type="PANTHER" id="PTHR30349">
    <property type="entry name" value="PHAGE INTEGRASE-RELATED"/>
    <property type="match status" value="1"/>
</dbReference>